<protein>
    <submittedName>
        <fullName evidence="1">Uncharacterized protein</fullName>
    </submittedName>
</protein>
<evidence type="ECO:0000313" key="2">
    <source>
        <dbReference type="Proteomes" id="UP001164746"/>
    </source>
</evidence>
<sequence length="87" mass="10214">MDIHTYSELEVSFHYTDKHVNKIEDQHMQSIDKLLEYLKLPAEDDHKYRDLHLARAIVVWMSLMTGRKKAGICKEVRDLADGYAPKI</sequence>
<reference evidence="1" key="1">
    <citation type="submission" date="2022-11" db="EMBL/GenBank/DDBJ databases">
        <title>Centuries of genome instability and evolution in soft-shell clam transmissible cancer (bioRxiv).</title>
        <authorList>
            <person name="Hart S.F.M."/>
            <person name="Yonemitsu M.A."/>
            <person name="Giersch R.M."/>
            <person name="Beal B.F."/>
            <person name="Arriagada G."/>
            <person name="Davis B.W."/>
            <person name="Ostrander E.A."/>
            <person name="Goff S.P."/>
            <person name="Metzger M.J."/>
        </authorList>
    </citation>
    <scope>NUCLEOTIDE SEQUENCE</scope>
    <source>
        <strain evidence="1">MELC-2E11</strain>
        <tissue evidence="1">Siphon/mantle</tissue>
    </source>
</reference>
<organism evidence="1 2">
    <name type="scientific">Mya arenaria</name>
    <name type="common">Soft-shell clam</name>
    <dbReference type="NCBI Taxonomy" id="6604"/>
    <lineage>
        <taxon>Eukaryota</taxon>
        <taxon>Metazoa</taxon>
        <taxon>Spiralia</taxon>
        <taxon>Lophotrochozoa</taxon>
        <taxon>Mollusca</taxon>
        <taxon>Bivalvia</taxon>
        <taxon>Autobranchia</taxon>
        <taxon>Heteroconchia</taxon>
        <taxon>Euheterodonta</taxon>
        <taxon>Imparidentia</taxon>
        <taxon>Neoheterodontei</taxon>
        <taxon>Myida</taxon>
        <taxon>Myoidea</taxon>
        <taxon>Myidae</taxon>
        <taxon>Mya</taxon>
    </lineage>
</organism>
<name>A0ABY7FLV8_MYAAR</name>
<accession>A0ABY7FLV8</accession>
<gene>
    <name evidence="1" type="ORF">MAR_036862</name>
</gene>
<dbReference type="Proteomes" id="UP001164746">
    <property type="component" value="Chromosome 13"/>
</dbReference>
<evidence type="ECO:0000313" key="1">
    <source>
        <dbReference type="EMBL" id="WAR23193.1"/>
    </source>
</evidence>
<dbReference type="EMBL" id="CP111024">
    <property type="protein sequence ID" value="WAR23193.1"/>
    <property type="molecule type" value="Genomic_DNA"/>
</dbReference>
<keyword evidence="2" id="KW-1185">Reference proteome</keyword>
<proteinExistence type="predicted"/>